<dbReference type="InterPro" id="IPR040476">
    <property type="entry name" value="CSD2"/>
</dbReference>
<dbReference type="Pfam" id="PF17876">
    <property type="entry name" value="CSD2"/>
    <property type="match status" value="1"/>
</dbReference>
<dbReference type="EMBL" id="JAQOMS010000002">
    <property type="protein sequence ID" value="MDC2889560.1"/>
    <property type="molecule type" value="Genomic_DNA"/>
</dbReference>
<dbReference type="Proteomes" id="UP001528411">
    <property type="component" value="Unassembled WGS sequence"/>
</dbReference>
<evidence type="ECO:0000256" key="4">
    <source>
        <dbReference type="SAM" id="MobiDB-lite"/>
    </source>
</evidence>
<evidence type="ECO:0000256" key="2">
    <source>
        <dbReference type="ARBA" id="ARBA00022801"/>
    </source>
</evidence>
<protein>
    <recommendedName>
        <fullName evidence="5">RNase II/RNase R cold shock domain-containing protein</fullName>
    </recommendedName>
</protein>
<keyword evidence="7" id="KW-1185">Reference proteome</keyword>
<evidence type="ECO:0000259" key="5">
    <source>
        <dbReference type="Pfam" id="PF17876"/>
    </source>
</evidence>
<comment type="caution">
    <text evidence="6">The sequence shown here is derived from an EMBL/GenBank/DDBJ whole genome shotgun (WGS) entry which is preliminary data.</text>
</comment>
<keyword evidence="3" id="KW-0269">Exonuclease</keyword>
<dbReference type="SUPFAM" id="SSF50249">
    <property type="entry name" value="Nucleic acid-binding proteins"/>
    <property type="match status" value="1"/>
</dbReference>
<keyword evidence="2" id="KW-0378">Hydrolase</keyword>
<evidence type="ECO:0000313" key="7">
    <source>
        <dbReference type="Proteomes" id="UP001528411"/>
    </source>
</evidence>
<dbReference type="RefSeq" id="WP_272182592.1">
    <property type="nucleotide sequence ID" value="NZ_JAQOMS010000002.1"/>
</dbReference>
<sequence length="110" mass="12068">MSHSQMRSYIHGDIVRAQSLGEFKGKTEARIVDLVTARSAPLIGRYFVESGVQSVVPDDSRIKHEIIIPKGSENGARHGQMVIVEIESRPNRSSSATGSIREVLGEHMAL</sequence>
<gene>
    <name evidence="6" type="ORF">PN838_13225</name>
</gene>
<evidence type="ECO:0000256" key="1">
    <source>
        <dbReference type="ARBA" id="ARBA00022722"/>
    </source>
</evidence>
<evidence type="ECO:0000256" key="3">
    <source>
        <dbReference type="ARBA" id="ARBA00022839"/>
    </source>
</evidence>
<feature type="region of interest" description="Disordered" evidence="4">
    <location>
        <begin position="89"/>
        <end position="110"/>
    </location>
</feature>
<evidence type="ECO:0000313" key="6">
    <source>
        <dbReference type="EMBL" id="MDC2889560.1"/>
    </source>
</evidence>
<accession>A0ABT5FDE6</accession>
<reference evidence="6 7" key="1">
    <citation type="submission" date="2023-01" db="EMBL/GenBank/DDBJ databases">
        <title>Psychrosphaera sp. nov., isolated from marine algae.</title>
        <authorList>
            <person name="Bayburt H."/>
            <person name="Choi B.J."/>
            <person name="Kim J.M."/>
            <person name="Choi D.G."/>
            <person name="Jeon C.O."/>
        </authorList>
    </citation>
    <scope>NUCLEOTIDE SEQUENCE [LARGE SCALE GENOMIC DNA]</scope>
    <source>
        <strain evidence="6 7">G1-22</strain>
    </source>
</reference>
<organism evidence="6 7">
    <name type="scientific">Psychrosphaera algicola</name>
    <dbReference type="NCBI Taxonomy" id="3023714"/>
    <lineage>
        <taxon>Bacteria</taxon>
        <taxon>Pseudomonadati</taxon>
        <taxon>Pseudomonadota</taxon>
        <taxon>Gammaproteobacteria</taxon>
        <taxon>Alteromonadales</taxon>
        <taxon>Pseudoalteromonadaceae</taxon>
        <taxon>Psychrosphaera</taxon>
    </lineage>
</organism>
<name>A0ABT5FDE6_9GAMM</name>
<dbReference type="InterPro" id="IPR012340">
    <property type="entry name" value="NA-bd_OB-fold"/>
</dbReference>
<proteinExistence type="predicted"/>
<keyword evidence="1" id="KW-0540">Nuclease</keyword>
<feature type="domain" description="RNase II/RNase R cold shock" evidence="5">
    <location>
        <begin position="55"/>
        <end position="109"/>
    </location>
</feature>